<protein>
    <recommendedName>
        <fullName evidence="5">Collagen-like protein</fullName>
    </recommendedName>
</protein>
<feature type="chain" id="PRO_5037068294" description="Collagen-like protein" evidence="2">
    <location>
        <begin position="23"/>
        <end position="502"/>
    </location>
</feature>
<comment type="caution">
    <text evidence="3">The sequence shown here is derived from an EMBL/GenBank/DDBJ whole genome shotgun (WGS) entry which is preliminary data.</text>
</comment>
<evidence type="ECO:0000313" key="4">
    <source>
        <dbReference type="Proteomes" id="UP000664144"/>
    </source>
</evidence>
<feature type="signal peptide" evidence="2">
    <location>
        <begin position="1"/>
        <end position="22"/>
    </location>
</feature>
<feature type="region of interest" description="Disordered" evidence="1">
    <location>
        <begin position="277"/>
        <end position="298"/>
    </location>
</feature>
<organism evidence="3 4">
    <name type="scientific">Hymenobacter telluris</name>
    <dbReference type="NCBI Taxonomy" id="2816474"/>
    <lineage>
        <taxon>Bacteria</taxon>
        <taxon>Pseudomonadati</taxon>
        <taxon>Bacteroidota</taxon>
        <taxon>Cytophagia</taxon>
        <taxon>Cytophagales</taxon>
        <taxon>Hymenobacteraceae</taxon>
        <taxon>Hymenobacter</taxon>
    </lineage>
</organism>
<dbReference type="AlphaFoldDB" id="A0A939EUE0"/>
<sequence>MKTLLQFLLLFLLLLASTALRAQVGVGTTTPDSKAALDIQAADKGLLIPRLTAGQRTGIANPPQGLMVYQTDGTPSGGLQSGFWYYAGAPAQWVFLDPTPNSGGLTLPYSGTYSGVGNAFGVSNTGIGAAIVATATLSAAVSGTSTSSGTGVAGASVVGTGVRGSSSGAGVGVSGSSATGVAMQAQKAAAVPLLGIPGQTGRVAEFTNNHADNDSTALYASSVRERPALRAVNTSTSGQAAIRGVKQAAAPDGSGVEGVITSGASGNAAGVRGLDQSGASTGSGVLGQTTGGSGVRGRATGSNGYGVRGEAAGSSGYGVFGTAAGSNGIAVAAQAGGPATAIYGLTTGTGRAGYFGQNNASSSAAVLEIGQSGTGPVLLLSAGTRPAEVNSTATGAANLLPVAYGRVGPTGAVLSGTGNFTVVQNVTGLGSYTITLTGMSGVNFTNAICQVTPRFGTLSKPNQTFAASANGGPNGRIDVHISDLTAGNNLEEQGFSFVVYQP</sequence>
<dbReference type="EMBL" id="JAFLQZ010000003">
    <property type="protein sequence ID" value="MBO0357618.1"/>
    <property type="molecule type" value="Genomic_DNA"/>
</dbReference>
<evidence type="ECO:0000256" key="1">
    <source>
        <dbReference type="SAM" id="MobiDB-lite"/>
    </source>
</evidence>
<feature type="compositionally biased region" description="Polar residues" evidence="1">
    <location>
        <begin position="277"/>
        <end position="288"/>
    </location>
</feature>
<dbReference type="RefSeq" id="WP_206982920.1">
    <property type="nucleotide sequence ID" value="NZ_JAFLQZ010000003.1"/>
</dbReference>
<dbReference type="Proteomes" id="UP000664144">
    <property type="component" value="Unassembled WGS sequence"/>
</dbReference>
<evidence type="ECO:0008006" key="5">
    <source>
        <dbReference type="Google" id="ProtNLM"/>
    </source>
</evidence>
<reference evidence="3" key="1">
    <citation type="submission" date="2021-03" db="EMBL/GenBank/DDBJ databases">
        <authorList>
            <person name="Kim M.K."/>
        </authorList>
    </citation>
    <scope>NUCLEOTIDE SEQUENCE</scope>
    <source>
        <strain evidence="3">BT186</strain>
    </source>
</reference>
<keyword evidence="4" id="KW-1185">Reference proteome</keyword>
<name>A0A939EUE0_9BACT</name>
<accession>A0A939EUE0</accession>
<proteinExistence type="predicted"/>
<keyword evidence="2" id="KW-0732">Signal</keyword>
<gene>
    <name evidence="3" type="ORF">J0X19_06650</name>
</gene>
<evidence type="ECO:0000313" key="3">
    <source>
        <dbReference type="EMBL" id="MBO0357618.1"/>
    </source>
</evidence>
<evidence type="ECO:0000256" key="2">
    <source>
        <dbReference type="SAM" id="SignalP"/>
    </source>
</evidence>